<reference evidence="12" key="1">
    <citation type="submission" date="2016-10" db="EMBL/GenBank/DDBJ databases">
        <authorList>
            <person name="Varghese N."/>
            <person name="Submissions S."/>
        </authorList>
    </citation>
    <scope>NUCLEOTIDE SEQUENCE [LARGE SCALE GENOMIC DNA]</scope>
    <source>
        <strain evidence="12">DSM 45962</strain>
    </source>
</reference>
<dbReference type="InterPro" id="IPR013785">
    <property type="entry name" value="Aldolase_TIM"/>
</dbReference>
<evidence type="ECO:0000313" key="11">
    <source>
        <dbReference type="EMBL" id="SFC23269.1"/>
    </source>
</evidence>
<dbReference type="InterPro" id="IPR001155">
    <property type="entry name" value="OxRdtase_FMN_N"/>
</dbReference>
<gene>
    <name evidence="11" type="ORF">SAMN05661030_0441</name>
</gene>
<dbReference type="STRING" id="1225127.SAMN05661030_0441"/>
<dbReference type="PRINTS" id="PR00420">
    <property type="entry name" value="RNGMNOXGNASE"/>
</dbReference>
<accession>A0A1I1HGH0</accession>
<dbReference type="SUPFAM" id="SSF51395">
    <property type="entry name" value="FMN-linked oxidoreductases"/>
    <property type="match status" value="1"/>
</dbReference>
<dbReference type="SUPFAM" id="SSF51905">
    <property type="entry name" value="FAD/NAD(P)-binding domain"/>
    <property type="match status" value="1"/>
</dbReference>
<protein>
    <submittedName>
        <fullName evidence="11">Mycofactocin system FadH/OYE family oxidoreductase 1</fullName>
    </submittedName>
</protein>
<dbReference type="EMBL" id="FOMD01000001">
    <property type="protein sequence ID" value="SFC23269.1"/>
    <property type="molecule type" value="Genomic_DNA"/>
</dbReference>
<evidence type="ECO:0000256" key="2">
    <source>
        <dbReference type="ARBA" id="ARBA00001966"/>
    </source>
</evidence>
<sequence>MPLTGPWDLAGRTAPSRTLFGPHETNLGTGRGLAARHVAYYARRAAGGTGVLVTEAASVHPSDHPYERAPLAADCAAGWAAVGDACRPHGTVVLAGLTHTGGQGSASWTQAPPWGPSRVPDVVTGLVPVPMGDAEVAALVAGFAGAAATAVAAGLDGVEVDAGPRALLRQFLSPLTNTRDDGYGTDRARLLREVLAAVRAAQGPDRVLALRLCVDEQAPWAGLAPEGAAPLVAELAPLVDLLTLVRGSALDGEAYRPTAHRRPGFHVELLVAAGATPVVAQGSVVDPAHAEELLAAGYAAVELTRAQIADAGFVAAVRAGRAPRPCLLCNQACQVLDTRNPPVSCVVDPRSGHETTEPDVDVPVPGGRPVVVAGAGPAGLEAARVLALRGHDVEVVAPAVGGLLPVVAAAPGRDRFHRFGDWLAAECTRLGVRFTAGTTEDADVVATGGLPGAAAVPGAVPAADVLAGAALPEGPVLVHDPVGGPVGVGVAELLAAGGRAVVLATPDDVVGTRLGPAGDLVGANRRLARAGVRRLTAVRLVSWDGAEAVLEPVFAAPFPAEAGEPFPHASAPSVVEGIPRPGGEIRVPCAAVVDAGHRLPGRTLPDTGRARFAGDVVAPRTVLDAVLEGRRAALAVAP</sequence>
<dbReference type="SUPFAM" id="SSF51971">
    <property type="entry name" value="Nucleotide-binding domain"/>
    <property type="match status" value="1"/>
</dbReference>
<name>A0A1I1HGH0_9ACTN</name>
<dbReference type="InterPro" id="IPR051793">
    <property type="entry name" value="NADH:flavin_oxidoreductase"/>
</dbReference>
<dbReference type="GO" id="GO:0033543">
    <property type="term" value="P:fatty acid beta-oxidation, unsaturated, even number, reductase/isomerase pathway"/>
    <property type="evidence" value="ECO:0007669"/>
    <property type="project" value="TreeGrafter"/>
</dbReference>
<dbReference type="Gene3D" id="3.50.50.60">
    <property type="entry name" value="FAD/NAD(P)-binding domain"/>
    <property type="match status" value="1"/>
</dbReference>
<dbReference type="NCBIfam" id="TIGR03996">
    <property type="entry name" value="mycofact_OYE_1"/>
    <property type="match status" value="1"/>
</dbReference>
<keyword evidence="12" id="KW-1185">Reference proteome</keyword>
<feature type="domain" description="NADH:flavin oxidoreductase/NADH oxidase N-terminal" evidence="10">
    <location>
        <begin position="28"/>
        <end position="321"/>
    </location>
</feature>
<dbReference type="GO" id="GO:0008670">
    <property type="term" value="F:2,4-dienoyl-CoA reductase (NADPH) activity"/>
    <property type="evidence" value="ECO:0007669"/>
    <property type="project" value="TreeGrafter"/>
</dbReference>
<dbReference type="GO" id="GO:0046872">
    <property type="term" value="F:metal ion binding"/>
    <property type="evidence" value="ECO:0007669"/>
    <property type="project" value="UniProtKB-KW"/>
</dbReference>
<evidence type="ECO:0000256" key="6">
    <source>
        <dbReference type="ARBA" id="ARBA00022723"/>
    </source>
</evidence>
<dbReference type="OrthoDB" id="3169239at2"/>
<proteinExistence type="inferred from homology"/>
<keyword evidence="5" id="KW-0288">FMN</keyword>
<evidence type="ECO:0000313" key="12">
    <source>
        <dbReference type="Proteomes" id="UP000199022"/>
    </source>
</evidence>
<keyword evidence="4" id="KW-0285">Flavoprotein</keyword>
<dbReference type="GO" id="GO:0010181">
    <property type="term" value="F:FMN binding"/>
    <property type="evidence" value="ECO:0007669"/>
    <property type="project" value="InterPro"/>
</dbReference>
<evidence type="ECO:0000256" key="8">
    <source>
        <dbReference type="ARBA" id="ARBA00023004"/>
    </source>
</evidence>
<keyword evidence="9" id="KW-0411">Iron-sulfur</keyword>
<evidence type="ECO:0000256" key="4">
    <source>
        <dbReference type="ARBA" id="ARBA00022630"/>
    </source>
</evidence>
<dbReference type="Proteomes" id="UP000199022">
    <property type="component" value="Unassembled WGS sequence"/>
</dbReference>
<dbReference type="Gene3D" id="3.40.50.720">
    <property type="entry name" value="NAD(P)-binding Rossmann-like Domain"/>
    <property type="match status" value="1"/>
</dbReference>
<dbReference type="InterPro" id="IPR023967">
    <property type="entry name" value="CHP03996_oxidoreductase"/>
</dbReference>
<dbReference type="AlphaFoldDB" id="A0A1I1HGH0"/>
<dbReference type="PANTHER" id="PTHR42917:SF2">
    <property type="entry name" value="2,4-DIENOYL-COA REDUCTASE [(2E)-ENOYL-COA-PRODUCING]"/>
    <property type="match status" value="1"/>
</dbReference>
<comment type="cofactor">
    <cofactor evidence="1">
        <name>FMN</name>
        <dbReference type="ChEBI" id="CHEBI:58210"/>
    </cofactor>
</comment>
<organism evidence="11 12">
    <name type="scientific">Klenkia taihuensis</name>
    <dbReference type="NCBI Taxonomy" id="1225127"/>
    <lineage>
        <taxon>Bacteria</taxon>
        <taxon>Bacillati</taxon>
        <taxon>Actinomycetota</taxon>
        <taxon>Actinomycetes</taxon>
        <taxon>Geodermatophilales</taxon>
        <taxon>Geodermatophilaceae</taxon>
        <taxon>Klenkia</taxon>
    </lineage>
</organism>
<keyword evidence="7" id="KW-0560">Oxidoreductase</keyword>
<evidence type="ECO:0000256" key="7">
    <source>
        <dbReference type="ARBA" id="ARBA00023002"/>
    </source>
</evidence>
<dbReference type="InterPro" id="IPR036188">
    <property type="entry name" value="FAD/NAD-bd_sf"/>
</dbReference>
<evidence type="ECO:0000256" key="9">
    <source>
        <dbReference type="ARBA" id="ARBA00023014"/>
    </source>
</evidence>
<comment type="cofactor">
    <cofactor evidence="2">
        <name>[4Fe-4S] cluster</name>
        <dbReference type="ChEBI" id="CHEBI:49883"/>
    </cofactor>
</comment>
<keyword evidence="8" id="KW-0408">Iron</keyword>
<comment type="similarity">
    <text evidence="3">In the N-terminal section; belongs to the NADH:flavin oxidoreductase/NADH oxidase family.</text>
</comment>
<dbReference type="RefSeq" id="WP_091554216.1">
    <property type="nucleotide sequence ID" value="NZ_BNAC01000002.1"/>
</dbReference>
<dbReference type="GO" id="GO:0051536">
    <property type="term" value="F:iron-sulfur cluster binding"/>
    <property type="evidence" value="ECO:0007669"/>
    <property type="project" value="UniProtKB-KW"/>
</dbReference>
<keyword evidence="6" id="KW-0479">Metal-binding</keyword>
<evidence type="ECO:0000256" key="1">
    <source>
        <dbReference type="ARBA" id="ARBA00001917"/>
    </source>
</evidence>
<evidence type="ECO:0000256" key="5">
    <source>
        <dbReference type="ARBA" id="ARBA00022643"/>
    </source>
</evidence>
<dbReference type="Pfam" id="PF00724">
    <property type="entry name" value="Oxidored_FMN"/>
    <property type="match status" value="1"/>
</dbReference>
<evidence type="ECO:0000259" key="10">
    <source>
        <dbReference type="Pfam" id="PF00724"/>
    </source>
</evidence>
<dbReference type="PANTHER" id="PTHR42917">
    <property type="entry name" value="2,4-DIENOYL-COA REDUCTASE"/>
    <property type="match status" value="1"/>
</dbReference>
<evidence type="ECO:0000256" key="3">
    <source>
        <dbReference type="ARBA" id="ARBA00011048"/>
    </source>
</evidence>
<dbReference type="Gene3D" id="3.20.20.70">
    <property type="entry name" value="Aldolase class I"/>
    <property type="match status" value="1"/>
</dbReference>